<dbReference type="OrthoDB" id="5282002at2759"/>
<keyword evidence="3" id="KW-1185">Reference proteome</keyword>
<dbReference type="Pfam" id="PF20179">
    <property type="entry name" value="MSS51_C"/>
    <property type="match status" value="1"/>
</dbReference>
<proteinExistence type="predicted"/>
<dbReference type="Proteomes" id="UP000008237">
    <property type="component" value="Unassembled WGS sequence"/>
</dbReference>
<organism evidence="3">
    <name type="scientific">Harpegnathos saltator</name>
    <name type="common">Jerdon's jumping ant</name>
    <dbReference type="NCBI Taxonomy" id="610380"/>
    <lineage>
        <taxon>Eukaryota</taxon>
        <taxon>Metazoa</taxon>
        <taxon>Ecdysozoa</taxon>
        <taxon>Arthropoda</taxon>
        <taxon>Hexapoda</taxon>
        <taxon>Insecta</taxon>
        <taxon>Pterygota</taxon>
        <taxon>Neoptera</taxon>
        <taxon>Endopterygota</taxon>
        <taxon>Hymenoptera</taxon>
        <taxon>Apocrita</taxon>
        <taxon>Aculeata</taxon>
        <taxon>Formicoidea</taxon>
        <taxon>Formicidae</taxon>
        <taxon>Ponerinae</taxon>
        <taxon>Ponerini</taxon>
        <taxon>Harpegnathos</taxon>
    </lineage>
</organism>
<gene>
    <name evidence="2" type="ORF">EAI_06161</name>
</gene>
<protein>
    <recommendedName>
        <fullName evidence="1">Mitochondrial splicing suppressor 51-like C-terminal domain-containing protein</fullName>
    </recommendedName>
</protein>
<dbReference type="InParanoid" id="E2C9N8"/>
<evidence type="ECO:0000313" key="2">
    <source>
        <dbReference type="EMBL" id="EFN75377.1"/>
    </source>
</evidence>
<sequence>MKRPLRLYESQMLLLAKSCLICHRQHKVRSCDKCYSANYCSDHRRDFLIYHNPSCEKLLISLNYNITLVNCMSHLSNTFYLFPAKTRGTPSSMFDFIRLYSHFGDRKWAVRPLTTDLLSLFDYFDATYVTDPLTVYYGMQNVNLVHLLLSKPICVVDVISPIGENIEILLSWELFLHLLNDKVRRLHITFRSTEKTVETMESYRVNICSKCKSRKRVLTFRIYPMLYENYVFNTKYKRPRVIVGFHLRLSYLTEDCLTALQHQNCPLIFTTPSLITAKQLVTRINDVLGTDVRPLLIIKNNFDGLLSYMNFGIDSVCRRNNYLVIFKNLKDSNEPAQGCSRSCT</sequence>
<accession>E2C9N8</accession>
<evidence type="ECO:0000313" key="3">
    <source>
        <dbReference type="Proteomes" id="UP000008237"/>
    </source>
</evidence>
<dbReference type="AlphaFoldDB" id="E2C9N8"/>
<reference evidence="2 3" key="1">
    <citation type="journal article" date="2010" name="Science">
        <title>Genomic comparison of the ants Camponotus floridanus and Harpegnathos saltator.</title>
        <authorList>
            <person name="Bonasio R."/>
            <person name="Zhang G."/>
            <person name="Ye C."/>
            <person name="Mutti N.S."/>
            <person name="Fang X."/>
            <person name="Qin N."/>
            <person name="Donahue G."/>
            <person name="Yang P."/>
            <person name="Li Q."/>
            <person name="Li C."/>
            <person name="Zhang P."/>
            <person name="Huang Z."/>
            <person name="Berger S.L."/>
            <person name="Reinberg D."/>
            <person name="Wang J."/>
            <person name="Liebig J."/>
        </authorList>
    </citation>
    <scope>NUCLEOTIDE SEQUENCE [LARGE SCALE GENOMIC DNA]</scope>
    <source>
        <strain evidence="2 3">R22 G/1</strain>
    </source>
</reference>
<evidence type="ECO:0000259" key="1">
    <source>
        <dbReference type="Pfam" id="PF20179"/>
    </source>
</evidence>
<dbReference type="EMBL" id="GL453868">
    <property type="protein sequence ID" value="EFN75377.1"/>
    <property type="molecule type" value="Genomic_DNA"/>
</dbReference>
<name>E2C9N8_HARSA</name>
<feature type="domain" description="Mitochondrial splicing suppressor 51-like C-terminal" evidence="1">
    <location>
        <begin position="132"/>
        <end position="310"/>
    </location>
</feature>
<dbReference type="InterPro" id="IPR046824">
    <property type="entry name" value="Mss51-like_C"/>
</dbReference>